<protein>
    <submittedName>
        <fullName evidence="1">Putative Ty3/Gypsy polyprotein/retrotransposon</fullName>
    </submittedName>
</protein>
<reference evidence="1 2" key="1">
    <citation type="journal article" date="2018" name="Front. Plant Sci.">
        <title>Red Clover (Trifolium pratense) and Zigzag Clover (T. medium) - A Picture of Genomic Similarities and Differences.</title>
        <authorList>
            <person name="Dluhosova J."/>
            <person name="Istvanek J."/>
            <person name="Nedelnik J."/>
            <person name="Repkova J."/>
        </authorList>
    </citation>
    <scope>NUCLEOTIDE SEQUENCE [LARGE SCALE GENOMIC DNA]</scope>
    <source>
        <strain evidence="2">cv. 10/8</strain>
        <tissue evidence="1">Leaf</tissue>
    </source>
</reference>
<feature type="non-terminal residue" evidence="1">
    <location>
        <position position="1"/>
    </location>
</feature>
<proteinExistence type="predicted"/>
<organism evidence="1 2">
    <name type="scientific">Trifolium medium</name>
    <dbReference type="NCBI Taxonomy" id="97028"/>
    <lineage>
        <taxon>Eukaryota</taxon>
        <taxon>Viridiplantae</taxon>
        <taxon>Streptophyta</taxon>
        <taxon>Embryophyta</taxon>
        <taxon>Tracheophyta</taxon>
        <taxon>Spermatophyta</taxon>
        <taxon>Magnoliopsida</taxon>
        <taxon>eudicotyledons</taxon>
        <taxon>Gunneridae</taxon>
        <taxon>Pentapetalae</taxon>
        <taxon>rosids</taxon>
        <taxon>fabids</taxon>
        <taxon>Fabales</taxon>
        <taxon>Fabaceae</taxon>
        <taxon>Papilionoideae</taxon>
        <taxon>50 kb inversion clade</taxon>
        <taxon>NPAAA clade</taxon>
        <taxon>Hologalegina</taxon>
        <taxon>IRL clade</taxon>
        <taxon>Trifolieae</taxon>
        <taxon>Trifolium</taxon>
    </lineage>
</organism>
<comment type="caution">
    <text evidence="1">The sequence shown here is derived from an EMBL/GenBank/DDBJ whole genome shotgun (WGS) entry which is preliminary data.</text>
</comment>
<dbReference type="EMBL" id="LXQA010139248">
    <property type="protein sequence ID" value="MCI24035.1"/>
    <property type="molecule type" value="Genomic_DNA"/>
</dbReference>
<evidence type="ECO:0000313" key="1">
    <source>
        <dbReference type="EMBL" id="MCI24035.1"/>
    </source>
</evidence>
<dbReference type="Proteomes" id="UP000265520">
    <property type="component" value="Unassembled WGS sequence"/>
</dbReference>
<evidence type="ECO:0000313" key="2">
    <source>
        <dbReference type="Proteomes" id="UP000265520"/>
    </source>
</evidence>
<keyword evidence="2" id="KW-1185">Reference proteome</keyword>
<sequence length="67" mass="7645">DNQGNTEENRLDRFLRNNPPTFKGMYDPEGAQDWLQGVQRIVRAMVCTDAQKVRLGSYMLLGEATDL</sequence>
<accession>A0A392QL61</accession>
<dbReference type="AlphaFoldDB" id="A0A392QL61"/>
<name>A0A392QL61_9FABA</name>